<evidence type="ECO:0000313" key="3">
    <source>
        <dbReference type="Proteomes" id="UP000886885"/>
    </source>
</evidence>
<comment type="caution">
    <text evidence="2">The sequence shown here is derived from an EMBL/GenBank/DDBJ whole genome shotgun (WGS) entry which is preliminary data.</text>
</comment>
<feature type="region of interest" description="Disordered" evidence="1">
    <location>
        <begin position="42"/>
        <end position="75"/>
    </location>
</feature>
<dbReference type="EMBL" id="JAAWWB010000007">
    <property type="protein sequence ID" value="KAG6779060.1"/>
    <property type="molecule type" value="Genomic_DNA"/>
</dbReference>
<evidence type="ECO:0000256" key="1">
    <source>
        <dbReference type="SAM" id="MobiDB-lite"/>
    </source>
</evidence>
<feature type="compositionally biased region" description="Polar residues" evidence="1">
    <location>
        <begin position="51"/>
        <end position="64"/>
    </location>
</feature>
<dbReference type="Proteomes" id="UP000886885">
    <property type="component" value="Chromosome 4A"/>
</dbReference>
<gene>
    <name evidence="2" type="ORF">POTOM_015427</name>
</gene>
<sequence>MVWAAKHFYATKSAFSVLSVTDEQDMDTDSGSKDIAREGLSAAYKKEETRSASSPTCRISSTVEAPSPPNSGLLF</sequence>
<accession>A0A8X8D5Y9</accession>
<keyword evidence="3" id="KW-1185">Reference proteome</keyword>
<dbReference type="AlphaFoldDB" id="A0A8X8D5Y9"/>
<protein>
    <submittedName>
        <fullName evidence="2">Uncharacterized protein</fullName>
    </submittedName>
</protein>
<organism evidence="2 3">
    <name type="scientific">Populus tomentosa</name>
    <name type="common">Chinese white poplar</name>
    <dbReference type="NCBI Taxonomy" id="118781"/>
    <lineage>
        <taxon>Eukaryota</taxon>
        <taxon>Viridiplantae</taxon>
        <taxon>Streptophyta</taxon>
        <taxon>Embryophyta</taxon>
        <taxon>Tracheophyta</taxon>
        <taxon>Spermatophyta</taxon>
        <taxon>Magnoliopsida</taxon>
        <taxon>eudicotyledons</taxon>
        <taxon>Gunneridae</taxon>
        <taxon>Pentapetalae</taxon>
        <taxon>rosids</taxon>
        <taxon>fabids</taxon>
        <taxon>Malpighiales</taxon>
        <taxon>Salicaceae</taxon>
        <taxon>Saliceae</taxon>
        <taxon>Populus</taxon>
    </lineage>
</organism>
<reference evidence="2" key="1">
    <citation type="journal article" date="2020" name="bioRxiv">
        <title>Hybrid origin of Populus tomentosa Carr. identified through genome sequencing and phylogenomic analysis.</title>
        <authorList>
            <person name="An X."/>
            <person name="Gao K."/>
            <person name="Chen Z."/>
            <person name="Li J."/>
            <person name="Yang X."/>
            <person name="Yang X."/>
            <person name="Zhou J."/>
            <person name="Guo T."/>
            <person name="Zhao T."/>
            <person name="Huang S."/>
            <person name="Miao D."/>
            <person name="Khan W.U."/>
            <person name="Rao P."/>
            <person name="Ye M."/>
            <person name="Lei B."/>
            <person name="Liao W."/>
            <person name="Wang J."/>
            <person name="Ji L."/>
            <person name="Li Y."/>
            <person name="Guo B."/>
            <person name="Mustafa N.S."/>
            <person name="Li S."/>
            <person name="Yun Q."/>
            <person name="Keller S.R."/>
            <person name="Mao J."/>
            <person name="Zhang R."/>
            <person name="Strauss S.H."/>
        </authorList>
    </citation>
    <scope>NUCLEOTIDE SEQUENCE</scope>
    <source>
        <strain evidence="2">GM15</strain>
        <tissue evidence="2">Leaf</tissue>
    </source>
</reference>
<evidence type="ECO:0000313" key="2">
    <source>
        <dbReference type="EMBL" id="KAG6779060.1"/>
    </source>
</evidence>
<name>A0A8X8D5Y9_POPTO</name>
<proteinExistence type="predicted"/>